<organism evidence="2 3">
    <name type="scientific">Cryomyces antarcticus</name>
    <dbReference type="NCBI Taxonomy" id="329879"/>
    <lineage>
        <taxon>Eukaryota</taxon>
        <taxon>Fungi</taxon>
        <taxon>Dikarya</taxon>
        <taxon>Ascomycota</taxon>
        <taxon>Pezizomycotina</taxon>
        <taxon>Dothideomycetes</taxon>
        <taxon>Dothideomycetes incertae sedis</taxon>
        <taxon>Cryomyces</taxon>
    </lineage>
</organism>
<accession>A0ABR0M2D6</accession>
<evidence type="ECO:0000313" key="3">
    <source>
        <dbReference type="Proteomes" id="UP001357485"/>
    </source>
</evidence>
<comment type="caution">
    <text evidence="2">The sequence shown here is derived from an EMBL/GenBank/DDBJ whole genome shotgun (WGS) entry which is preliminary data.</text>
</comment>
<evidence type="ECO:0000313" key="2">
    <source>
        <dbReference type="EMBL" id="KAK5277183.1"/>
    </source>
</evidence>
<protein>
    <recommendedName>
        <fullName evidence="4">Clade I nitrous oxide reductase</fullName>
    </recommendedName>
</protein>
<feature type="compositionally biased region" description="Low complexity" evidence="1">
    <location>
        <begin position="50"/>
        <end position="61"/>
    </location>
</feature>
<proteinExistence type="predicted"/>
<feature type="compositionally biased region" description="Low complexity" evidence="1">
    <location>
        <begin position="31"/>
        <end position="43"/>
    </location>
</feature>
<feature type="region of interest" description="Disordered" evidence="1">
    <location>
        <begin position="1"/>
        <end position="70"/>
    </location>
</feature>
<gene>
    <name evidence="2" type="ORF">LTR16_010128</name>
</gene>
<keyword evidence="3" id="KW-1185">Reference proteome</keyword>
<evidence type="ECO:0008006" key="4">
    <source>
        <dbReference type="Google" id="ProtNLM"/>
    </source>
</evidence>
<reference evidence="2 3" key="1">
    <citation type="submission" date="2023-08" db="EMBL/GenBank/DDBJ databases">
        <title>Black Yeasts Isolated from many extreme environments.</title>
        <authorList>
            <person name="Coleine C."/>
            <person name="Stajich J.E."/>
            <person name="Selbmann L."/>
        </authorList>
    </citation>
    <scope>NUCLEOTIDE SEQUENCE [LARGE SCALE GENOMIC DNA]</scope>
    <source>
        <strain evidence="2 3">CCFEE 536</strain>
    </source>
</reference>
<dbReference type="EMBL" id="JAVRRA010002805">
    <property type="protein sequence ID" value="KAK5277183.1"/>
    <property type="molecule type" value="Genomic_DNA"/>
</dbReference>
<feature type="non-terminal residue" evidence="2">
    <location>
        <position position="1"/>
    </location>
</feature>
<feature type="non-terminal residue" evidence="2">
    <location>
        <position position="70"/>
    </location>
</feature>
<dbReference type="Proteomes" id="UP001357485">
    <property type="component" value="Unassembled WGS sequence"/>
</dbReference>
<evidence type="ECO:0000256" key="1">
    <source>
        <dbReference type="SAM" id="MobiDB-lite"/>
    </source>
</evidence>
<name>A0ABR0M2D6_9PEZI</name>
<sequence length="70" mass="7773">SARPETTPAPRAPNRRSGRCPSSSRTRSHSRSTTQRTTRLLHITIRRTISRSCRITGTTRSPPMQGSDAL</sequence>